<evidence type="ECO:0000256" key="5">
    <source>
        <dbReference type="SAM" id="Phobius"/>
    </source>
</evidence>
<feature type="transmembrane region" description="Helical" evidence="5">
    <location>
        <begin position="244"/>
        <end position="262"/>
    </location>
</feature>
<dbReference type="EMBL" id="FNNQ01000002">
    <property type="protein sequence ID" value="SDW25236.1"/>
    <property type="molecule type" value="Genomic_DNA"/>
</dbReference>
<feature type="transmembrane region" description="Helical" evidence="5">
    <location>
        <begin position="180"/>
        <end position="203"/>
    </location>
</feature>
<dbReference type="InterPro" id="IPR002541">
    <property type="entry name" value="Cyt_c_assembly"/>
</dbReference>
<dbReference type="STRING" id="1048340.SAMN05444487_10266"/>
<evidence type="ECO:0000256" key="3">
    <source>
        <dbReference type="ARBA" id="ARBA00022989"/>
    </source>
</evidence>
<evidence type="ECO:0000256" key="2">
    <source>
        <dbReference type="ARBA" id="ARBA00022692"/>
    </source>
</evidence>
<accession>A0A1H2S0Q2</accession>
<feature type="transmembrane region" description="Helical" evidence="5">
    <location>
        <begin position="127"/>
        <end position="159"/>
    </location>
</feature>
<keyword evidence="4 5" id="KW-0472">Membrane</keyword>
<reference evidence="7 8" key="1">
    <citation type="submission" date="2016-10" db="EMBL/GenBank/DDBJ databases">
        <authorList>
            <person name="de Groot N.N."/>
        </authorList>
    </citation>
    <scope>NUCLEOTIDE SEQUENCE [LARGE SCALE GENOMIC DNA]</scope>
    <source>
        <strain evidence="7 8">DSM 45610</strain>
    </source>
</reference>
<sequence>MFAEHWFYHFIIYMYALSLLFAFSDLMQPNRQGRRLALLFLVAVWLCQTAFFIWKASLGAIPVLTGYDSLMFYSWALVTVTLVIDWLYEMHIFVFAANLMGFAISAVNLFIPPHAGEEIASPLLSELVFIHVVMAFIAYAFFTLATVFSILYLIGNHLLKRKKWNQTLRRFPSLGRLEAFSYRLTMIAVPLLMLAIILGLIWANQKVGGSFWFDPKIIGSFVVLVVYSVYLYKRSVGGWNGCQLAWWSVISFLMILANYMISNAGLSFHRWL</sequence>
<feature type="transmembrane region" description="Helical" evidence="5">
    <location>
        <begin position="70"/>
        <end position="88"/>
    </location>
</feature>
<comment type="subcellular location">
    <subcellularLocation>
        <location evidence="1">Membrane</location>
        <topology evidence="1">Multi-pass membrane protein</topology>
    </subcellularLocation>
</comment>
<proteinExistence type="predicted"/>
<dbReference type="AlphaFoldDB" id="A0A1H2S0Q2"/>
<evidence type="ECO:0000313" key="7">
    <source>
        <dbReference type="EMBL" id="SDW25236.1"/>
    </source>
</evidence>
<protein>
    <submittedName>
        <fullName evidence="7">HemX family protein</fullName>
    </submittedName>
</protein>
<feature type="transmembrane region" description="Helical" evidence="5">
    <location>
        <begin position="215"/>
        <end position="232"/>
    </location>
</feature>
<keyword evidence="8" id="KW-1185">Reference proteome</keyword>
<feature type="transmembrane region" description="Helical" evidence="5">
    <location>
        <begin position="95"/>
        <end position="115"/>
    </location>
</feature>
<feature type="domain" description="Cytochrome c assembly protein" evidence="6">
    <location>
        <begin position="67"/>
        <end position="264"/>
    </location>
</feature>
<dbReference type="GO" id="GO:0017004">
    <property type="term" value="P:cytochrome complex assembly"/>
    <property type="evidence" value="ECO:0007669"/>
    <property type="project" value="InterPro"/>
</dbReference>
<dbReference type="Pfam" id="PF01578">
    <property type="entry name" value="Cytochrom_C_asm"/>
    <property type="match status" value="1"/>
</dbReference>
<dbReference type="Proteomes" id="UP000198534">
    <property type="component" value="Unassembled WGS sequence"/>
</dbReference>
<dbReference type="RefSeq" id="WP_091735642.1">
    <property type="nucleotide sequence ID" value="NZ_FNNQ01000002.1"/>
</dbReference>
<evidence type="ECO:0000256" key="4">
    <source>
        <dbReference type="ARBA" id="ARBA00023136"/>
    </source>
</evidence>
<keyword evidence="2 5" id="KW-0812">Transmembrane</keyword>
<dbReference type="PANTHER" id="PTHR30071">
    <property type="entry name" value="HEME EXPORTER PROTEIN C"/>
    <property type="match status" value="1"/>
</dbReference>
<evidence type="ECO:0000256" key="1">
    <source>
        <dbReference type="ARBA" id="ARBA00004141"/>
    </source>
</evidence>
<organism evidence="7 8">
    <name type="scientific">Marininema mesophilum</name>
    <dbReference type="NCBI Taxonomy" id="1048340"/>
    <lineage>
        <taxon>Bacteria</taxon>
        <taxon>Bacillati</taxon>
        <taxon>Bacillota</taxon>
        <taxon>Bacilli</taxon>
        <taxon>Bacillales</taxon>
        <taxon>Thermoactinomycetaceae</taxon>
        <taxon>Marininema</taxon>
    </lineage>
</organism>
<keyword evidence="3 5" id="KW-1133">Transmembrane helix</keyword>
<dbReference type="GO" id="GO:0005886">
    <property type="term" value="C:plasma membrane"/>
    <property type="evidence" value="ECO:0007669"/>
    <property type="project" value="TreeGrafter"/>
</dbReference>
<feature type="transmembrane region" description="Helical" evidence="5">
    <location>
        <begin position="36"/>
        <end position="58"/>
    </location>
</feature>
<dbReference type="GO" id="GO:0020037">
    <property type="term" value="F:heme binding"/>
    <property type="evidence" value="ECO:0007669"/>
    <property type="project" value="InterPro"/>
</dbReference>
<dbReference type="InterPro" id="IPR045062">
    <property type="entry name" value="Cyt_c_biogenesis_CcsA/CcmC"/>
</dbReference>
<evidence type="ECO:0000313" key="8">
    <source>
        <dbReference type="Proteomes" id="UP000198534"/>
    </source>
</evidence>
<name>A0A1H2S0Q2_9BACL</name>
<evidence type="ECO:0000259" key="6">
    <source>
        <dbReference type="Pfam" id="PF01578"/>
    </source>
</evidence>
<dbReference type="OrthoDB" id="2417400at2"/>
<gene>
    <name evidence="7" type="ORF">SAMN05444487_10266</name>
</gene>
<feature type="transmembrane region" description="Helical" evidence="5">
    <location>
        <begin position="6"/>
        <end position="24"/>
    </location>
</feature>
<dbReference type="PANTHER" id="PTHR30071:SF15">
    <property type="entry name" value="PROTEIN HEMX"/>
    <property type="match status" value="1"/>
</dbReference>